<comment type="caution">
    <text evidence="2">The sequence shown here is derived from an EMBL/GenBank/DDBJ whole genome shotgun (WGS) entry which is preliminary data.</text>
</comment>
<dbReference type="EMBL" id="JBANAX010000159">
    <property type="protein sequence ID" value="KAL1220221.1"/>
    <property type="molecule type" value="Genomic_DNA"/>
</dbReference>
<reference evidence="2 3" key="1">
    <citation type="submission" date="2024-04" db="EMBL/GenBank/DDBJ databases">
        <title>Genome assembly C_amara_ONT_v2.</title>
        <authorList>
            <person name="Yant L."/>
            <person name="Moore C."/>
            <person name="Slenker M."/>
        </authorList>
    </citation>
    <scope>NUCLEOTIDE SEQUENCE [LARGE SCALE GENOMIC DNA]</scope>
    <source>
        <tissue evidence="2">Leaf</tissue>
    </source>
</reference>
<dbReference type="InterPro" id="IPR017451">
    <property type="entry name" value="F-box-assoc_interact_dom"/>
</dbReference>
<dbReference type="AlphaFoldDB" id="A0ABD1BSQ0"/>
<organism evidence="2 3">
    <name type="scientific">Cardamine amara subsp. amara</name>
    <dbReference type="NCBI Taxonomy" id="228776"/>
    <lineage>
        <taxon>Eukaryota</taxon>
        <taxon>Viridiplantae</taxon>
        <taxon>Streptophyta</taxon>
        <taxon>Embryophyta</taxon>
        <taxon>Tracheophyta</taxon>
        <taxon>Spermatophyta</taxon>
        <taxon>Magnoliopsida</taxon>
        <taxon>eudicotyledons</taxon>
        <taxon>Gunneridae</taxon>
        <taxon>Pentapetalae</taxon>
        <taxon>rosids</taxon>
        <taxon>malvids</taxon>
        <taxon>Brassicales</taxon>
        <taxon>Brassicaceae</taxon>
        <taxon>Cardamineae</taxon>
        <taxon>Cardamine</taxon>
    </lineage>
</organism>
<keyword evidence="3" id="KW-1185">Reference proteome</keyword>
<protein>
    <submittedName>
        <fullName evidence="2">F-box protein</fullName>
    </submittedName>
</protein>
<proteinExistence type="predicted"/>
<name>A0ABD1BSQ0_CARAN</name>
<sequence length="241" mass="27659">MLSTPNYFFGYDPVKGEYKVLAIDNIPARSEHKVVVLGGEEEAWTSASWRACPHFAYTMGLCMNGNLYYGASRMDIDPPNNSIIVSFNLTLETFNIIKVPTNVLPLAYDNMWAAKPYRLTDKILINYRGKIGVVETPREGSFRVWVVEDAKKEVWSMNTYHLPQSAAGLDFKVMETFYNGEICLVSKRLYGPFCLFYYNLKTKCMRSDIIEGRQISELKRVDRGISVTVSDHYENFMFLDT</sequence>
<dbReference type="InterPro" id="IPR013187">
    <property type="entry name" value="F-box-assoc_dom_typ3"/>
</dbReference>
<dbReference type="NCBIfam" id="TIGR01640">
    <property type="entry name" value="F_box_assoc_1"/>
    <property type="match status" value="1"/>
</dbReference>
<dbReference type="Proteomes" id="UP001558713">
    <property type="component" value="Unassembled WGS sequence"/>
</dbReference>
<accession>A0ABD1BSQ0</accession>
<dbReference type="Pfam" id="PF08268">
    <property type="entry name" value="FBA_3"/>
    <property type="match status" value="1"/>
</dbReference>
<evidence type="ECO:0000259" key="1">
    <source>
        <dbReference type="Pfam" id="PF08268"/>
    </source>
</evidence>
<dbReference type="PANTHER" id="PTHR31111">
    <property type="entry name" value="BNAA05G37150D PROTEIN-RELATED"/>
    <property type="match status" value="1"/>
</dbReference>
<dbReference type="PANTHER" id="PTHR31111:SF47">
    <property type="entry name" value="F-BOX ASSOCIATED UBIQUITINATION EFFECTOR FAMILY PROTEIN"/>
    <property type="match status" value="1"/>
</dbReference>
<evidence type="ECO:0000313" key="3">
    <source>
        <dbReference type="Proteomes" id="UP001558713"/>
    </source>
</evidence>
<gene>
    <name evidence="2" type="ORF">V5N11_008241</name>
</gene>
<feature type="domain" description="F-box associated beta-propeller type 3" evidence="1">
    <location>
        <begin position="6"/>
        <end position="219"/>
    </location>
</feature>
<evidence type="ECO:0000313" key="2">
    <source>
        <dbReference type="EMBL" id="KAL1220221.1"/>
    </source>
</evidence>